<dbReference type="Proteomes" id="UP000708148">
    <property type="component" value="Unassembled WGS sequence"/>
</dbReference>
<gene>
    <name evidence="1" type="ORF">OSTQU699_LOCUS6789</name>
</gene>
<accession>A0A8S1JCQ6</accession>
<dbReference type="AlphaFoldDB" id="A0A8S1JCQ6"/>
<organism evidence="1 2">
    <name type="scientific">Ostreobium quekettii</name>
    <dbReference type="NCBI Taxonomy" id="121088"/>
    <lineage>
        <taxon>Eukaryota</taxon>
        <taxon>Viridiplantae</taxon>
        <taxon>Chlorophyta</taxon>
        <taxon>core chlorophytes</taxon>
        <taxon>Ulvophyceae</taxon>
        <taxon>TCBD clade</taxon>
        <taxon>Bryopsidales</taxon>
        <taxon>Ostreobineae</taxon>
        <taxon>Ostreobiaceae</taxon>
        <taxon>Ostreobium</taxon>
    </lineage>
</organism>
<reference evidence="1" key="1">
    <citation type="submission" date="2020-12" db="EMBL/GenBank/DDBJ databases">
        <authorList>
            <person name="Iha C."/>
        </authorList>
    </citation>
    <scope>NUCLEOTIDE SEQUENCE</scope>
</reference>
<comment type="caution">
    <text evidence="1">The sequence shown here is derived from an EMBL/GenBank/DDBJ whole genome shotgun (WGS) entry which is preliminary data.</text>
</comment>
<protein>
    <submittedName>
        <fullName evidence="1">Uncharacterized protein</fullName>
    </submittedName>
</protein>
<dbReference type="EMBL" id="CAJHUC010001534">
    <property type="protein sequence ID" value="CAD7701430.1"/>
    <property type="molecule type" value="Genomic_DNA"/>
</dbReference>
<sequence>MGCALYVSVQNRHGHTKGLAVNHLETAFDNLGLSLTKLIHSSAGRLPPITFCALNPHPTPAPVVHFLRWLRTLAHLQFAVPACDHVESKGKAFMSCRAAIPGLPKILRIHAAYASILQG</sequence>
<evidence type="ECO:0000313" key="2">
    <source>
        <dbReference type="Proteomes" id="UP000708148"/>
    </source>
</evidence>
<proteinExistence type="predicted"/>
<evidence type="ECO:0000313" key="1">
    <source>
        <dbReference type="EMBL" id="CAD7701430.1"/>
    </source>
</evidence>
<name>A0A8S1JCQ6_9CHLO</name>
<keyword evidence="2" id="KW-1185">Reference proteome</keyword>